<dbReference type="Proteomes" id="UP000277580">
    <property type="component" value="Unassembled WGS sequence"/>
</dbReference>
<dbReference type="SUPFAM" id="SSF51045">
    <property type="entry name" value="WW domain"/>
    <property type="match status" value="1"/>
</dbReference>
<feature type="region of interest" description="Disordered" evidence="1">
    <location>
        <begin position="258"/>
        <end position="299"/>
    </location>
</feature>
<feature type="compositionally biased region" description="Pro residues" evidence="1">
    <location>
        <begin position="100"/>
        <end position="110"/>
    </location>
</feature>
<dbReference type="InterPro" id="IPR036020">
    <property type="entry name" value="WW_dom_sf"/>
</dbReference>
<feature type="compositionally biased region" description="Low complexity" evidence="1">
    <location>
        <begin position="32"/>
        <end position="71"/>
    </location>
</feature>
<dbReference type="OrthoDB" id="2444812at2759"/>
<accession>A0A3N4KD70</accession>
<feature type="region of interest" description="Disordered" evidence="1">
    <location>
        <begin position="162"/>
        <end position="192"/>
    </location>
</feature>
<dbReference type="PROSITE" id="PS01159">
    <property type="entry name" value="WW_DOMAIN_1"/>
    <property type="match status" value="1"/>
</dbReference>
<gene>
    <name evidence="3" type="ORF">P167DRAFT_578255</name>
</gene>
<dbReference type="CDD" id="cd00201">
    <property type="entry name" value="WW"/>
    <property type="match status" value="1"/>
</dbReference>
<feature type="region of interest" description="Disordered" evidence="1">
    <location>
        <begin position="1"/>
        <end position="124"/>
    </location>
</feature>
<dbReference type="Pfam" id="PF00397">
    <property type="entry name" value="WW"/>
    <property type="match status" value="1"/>
</dbReference>
<evidence type="ECO:0000256" key="1">
    <source>
        <dbReference type="SAM" id="MobiDB-lite"/>
    </source>
</evidence>
<feature type="compositionally biased region" description="Polar residues" evidence="1">
    <location>
        <begin position="1"/>
        <end position="11"/>
    </location>
</feature>
<sequence length="299" mass="32618">MSGSHTPSTEPAAQAEAGSKAPSSPPTPSSPEPLAAAAAVDSNDTTTTTSITNEPDKASQAAAIAAQQTSRESSREEGEEDSSEEGEEPEPPPEATSSQPPLPPEAPPTDPAAAVEEDNDGWQPIWDDTYQAYYFYNSHTNETTWTNPRVPEATTLPATAGVVVQGGDPPLPLEDEPDPNLTYNPAIHGDYDPTAPYAQVQNAGAQGADEYVARGAFNRFTGKFQPAASRRVPENYNDENKSRRQMEFYFDVDAAASTHDGRSLKAERQTRKLSRKEVREFQEKRKARKEEKRKAWLRD</sequence>
<feature type="compositionally biased region" description="Basic and acidic residues" evidence="1">
    <location>
        <begin position="259"/>
        <end position="299"/>
    </location>
</feature>
<feature type="compositionally biased region" description="Acidic residues" evidence="1">
    <location>
        <begin position="77"/>
        <end position="91"/>
    </location>
</feature>
<dbReference type="AlphaFoldDB" id="A0A3N4KD70"/>
<feature type="domain" description="WW" evidence="2">
    <location>
        <begin position="116"/>
        <end position="150"/>
    </location>
</feature>
<dbReference type="PROSITE" id="PS50020">
    <property type="entry name" value="WW_DOMAIN_2"/>
    <property type="match status" value="1"/>
</dbReference>
<dbReference type="InParanoid" id="A0A3N4KD70"/>
<reference evidence="3 4" key="1">
    <citation type="journal article" date="2018" name="Nat. Ecol. Evol.">
        <title>Pezizomycetes genomes reveal the molecular basis of ectomycorrhizal truffle lifestyle.</title>
        <authorList>
            <person name="Murat C."/>
            <person name="Payen T."/>
            <person name="Noel B."/>
            <person name="Kuo A."/>
            <person name="Morin E."/>
            <person name="Chen J."/>
            <person name="Kohler A."/>
            <person name="Krizsan K."/>
            <person name="Balestrini R."/>
            <person name="Da Silva C."/>
            <person name="Montanini B."/>
            <person name="Hainaut M."/>
            <person name="Levati E."/>
            <person name="Barry K.W."/>
            <person name="Belfiori B."/>
            <person name="Cichocki N."/>
            <person name="Clum A."/>
            <person name="Dockter R.B."/>
            <person name="Fauchery L."/>
            <person name="Guy J."/>
            <person name="Iotti M."/>
            <person name="Le Tacon F."/>
            <person name="Lindquist E.A."/>
            <person name="Lipzen A."/>
            <person name="Malagnac F."/>
            <person name="Mello A."/>
            <person name="Molinier V."/>
            <person name="Miyauchi S."/>
            <person name="Poulain J."/>
            <person name="Riccioni C."/>
            <person name="Rubini A."/>
            <person name="Sitrit Y."/>
            <person name="Splivallo R."/>
            <person name="Traeger S."/>
            <person name="Wang M."/>
            <person name="Zifcakova L."/>
            <person name="Wipf D."/>
            <person name="Zambonelli A."/>
            <person name="Paolocci F."/>
            <person name="Nowrousian M."/>
            <person name="Ottonello S."/>
            <person name="Baldrian P."/>
            <person name="Spatafora J.W."/>
            <person name="Henrissat B."/>
            <person name="Nagy L.G."/>
            <person name="Aury J.M."/>
            <person name="Wincker P."/>
            <person name="Grigoriev I.V."/>
            <person name="Bonfante P."/>
            <person name="Martin F.M."/>
        </authorList>
    </citation>
    <scope>NUCLEOTIDE SEQUENCE [LARGE SCALE GENOMIC DNA]</scope>
    <source>
        <strain evidence="3 4">CCBAS932</strain>
    </source>
</reference>
<name>A0A3N4KD70_9PEZI</name>
<dbReference type="InterPro" id="IPR001202">
    <property type="entry name" value="WW_dom"/>
</dbReference>
<dbReference type="Gene3D" id="2.20.70.10">
    <property type="match status" value="1"/>
</dbReference>
<evidence type="ECO:0000313" key="4">
    <source>
        <dbReference type="Proteomes" id="UP000277580"/>
    </source>
</evidence>
<evidence type="ECO:0000259" key="2">
    <source>
        <dbReference type="PROSITE" id="PS50020"/>
    </source>
</evidence>
<keyword evidence="4" id="KW-1185">Reference proteome</keyword>
<dbReference type="EMBL" id="ML119163">
    <property type="protein sequence ID" value="RPB08430.1"/>
    <property type="molecule type" value="Genomic_DNA"/>
</dbReference>
<proteinExistence type="predicted"/>
<organism evidence="3 4">
    <name type="scientific">Morchella conica CCBAS932</name>
    <dbReference type="NCBI Taxonomy" id="1392247"/>
    <lineage>
        <taxon>Eukaryota</taxon>
        <taxon>Fungi</taxon>
        <taxon>Dikarya</taxon>
        <taxon>Ascomycota</taxon>
        <taxon>Pezizomycotina</taxon>
        <taxon>Pezizomycetes</taxon>
        <taxon>Pezizales</taxon>
        <taxon>Morchellaceae</taxon>
        <taxon>Morchella</taxon>
    </lineage>
</organism>
<evidence type="ECO:0000313" key="3">
    <source>
        <dbReference type="EMBL" id="RPB08430.1"/>
    </source>
</evidence>
<protein>
    <recommendedName>
        <fullName evidence="2">WW domain-containing protein</fullName>
    </recommendedName>
</protein>